<comment type="similarity">
    <text evidence="5">Belongs to the PINc/VapC protein family.</text>
</comment>
<dbReference type="STRING" id="1449357.GCA_000744175_02754"/>
<feature type="binding site" evidence="5">
    <location>
        <position position="101"/>
    </location>
    <ligand>
        <name>Mg(2+)</name>
        <dbReference type="ChEBI" id="CHEBI:18420"/>
    </ligand>
</feature>
<dbReference type="InterPro" id="IPR029060">
    <property type="entry name" value="PIN-like_dom_sf"/>
</dbReference>
<feature type="binding site" evidence="5">
    <location>
        <position position="7"/>
    </location>
    <ligand>
        <name>Mg(2+)</name>
        <dbReference type="ChEBI" id="CHEBI:18420"/>
    </ligand>
</feature>
<sequence>MRPLLLDTHAWVWYLASPENLPPSLLARLDAARQREALFISAITPWEVAVLARKGRLAFSLDTRHWLEEALRVPGITVAPLDGRTALEAAHLDLPHPDPADRFIAATALRLGAILVTKDTRLQGFAGLETLWD</sequence>
<accession>A0A4Y9F967</accession>
<dbReference type="Proteomes" id="UP000297668">
    <property type="component" value="Unassembled WGS sequence"/>
</dbReference>
<reference evidence="9 10" key="1">
    <citation type="submission" date="2019-03" db="EMBL/GenBank/DDBJ databases">
        <title>Thermus tengchongensis species for the arsenic transformation mechanism.</title>
        <authorList>
            <person name="Yuan G.C."/>
        </authorList>
    </citation>
    <scope>NUCLEOTIDE SEQUENCE [LARGE SCALE GENOMIC DNA]</scope>
    <source>
        <strain evidence="8 10">15W</strain>
        <strain evidence="7 9">15Y</strain>
    </source>
</reference>
<dbReference type="HAMAP" id="MF_00265">
    <property type="entry name" value="VapC_Nob1"/>
    <property type="match status" value="1"/>
</dbReference>
<comment type="caution">
    <text evidence="8">The sequence shown here is derived from an EMBL/GenBank/DDBJ whole genome shotgun (WGS) entry which is preliminary data.</text>
</comment>
<dbReference type="InterPro" id="IPR002716">
    <property type="entry name" value="PIN_dom"/>
</dbReference>
<keyword evidence="3 5" id="KW-0479">Metal-binding</keyword>
<dbReference type="EMBL" id="SJZF01000023">
    <property type="protein sequence ID" value="TFU25392.1"/>
    <property type="molecule type" value="Genomic_DNA"/>
</dbReference>
<dbReference type="CDD" id="cd09872">
    <property type="entry name" value="PIN_Sll0205-like"/>
    <property type="match status" value="1"/>
</dbReference>
<evidence type="ECO:0000259" key="6">
    <source>
        <dbReference type="Pfam" id="PF01850"/>
    </source>
</evidence>
<dbReference type="PANTHER" id="PTHR36173:SF1">
    <property type="entry name" value="RIBONUCLEASE VAPC22"/>
    <property type="match status" value="1"/>
</dbReference>
<dbReference type="EC" id="3.1.-.-" evidence="5"/>
<dbReference type="GO" id="GO:0016787">
    <property type="term" value="F:hydrolase activity"/>
    <property type="evidence" value="ECO:0007669"/>
    <property type="project" value="UniProtKB-KW"/>
</dbReference>
<dbReference type="GO" id="GO:0000287">
    <property type="term" value="F:magnesium ion binding"/>
    <property type="evidence" value="ECO:0007669"/>
    <property type="project" value="UniProtKB-UniRule"/>
</dbReference>
<dbReference type="GO" id="GO:0004540">
    <property type="term" value="F:RNA nuclease activity"/>
    <property type="evidence" value="ECO:0007669"/>
    <property type="project" value="InterPro"/>
</dbReference>
<protein>
    <recommendedName>
        <fullName evidence="5">Ribonuclease VapC</fullName>
        <shortName evidence="5">RNase VapC</shortName>
        <ecNumber evidence="5">3.1.-.-</ecNumber>
    </recommendedName>
    <alternativeName>
        <fullName evidence="5">Toxin VapC</fullName>
    </alternativeName>
</protein>
<organism evidence="8 10">
    <name type="scientific">Thermus tengchongensis</name>
    <dbReference type="NCBI Taxonomy" id="1214928"/>
    <lineage>
        <taxon>Bacteria</taxon>
        <taxon>Thermotogati</taxon>
        <taxon>Deinococcota</taxon>
        <taxon>Deinococci</taxon>
        <taxon>Thermales</taxon>
        <taxon>Thermaceae</taxon>
        <taxon>Thermus</taxon>
    </lineage>
</organism>
<dbReference type="AlphaFoldDB" id="A0A4Y9F967"/>
<evidence type="ECO:0000256" key="5">
    <source>
        <dbReference type="HAMAP-Rule" id="MF_00265"/>
    </source>
</evidence>
<dbReference type="InterPro" id="IPR041705">
    <property type="entry name" value="PIN_Sll0205"/>
</dbReference>
<dbReference type="GO" id="GO:0090729">
    <property type="term" value="F:toxin activity"/>
    <property type="evidence" value="ECO:0007669"/>
    <property type="project" value="UniProtKB-KW"/>
</dbReference>
<dbReference type="Proteomes" id="UP000297244">
    <property type="component" value="Unassembled WGS sequence"/>
</dbReference>
<name>A0A4Y9F967_9DEIN</name>
<dbReference type="Pfam" id="PF01850">
    <property type="entry name" value="PIN"/>
    <property type="match status" value="1"/>
</dbReference>
<dbReference type="InterPro" id="IPR022907">
    <property type="entry name" value="VapC_family"/>
</dbReference>
<evidence type="ECO:0000313" key="7">
    <source>
        <dbReference type="EMBL" id="TFU14029.1"/>
    </source>
</evidence>
<comment type="function">
    <text evidence="5">Toxic component of a toxin-antitoxin (TA) system. An RNase.</text>
</comment>
<gene>
    <name evidence="5" type="primary">vapC</name>
    <name evidence="7" type="ORF">E0489_13105</name>
    <name evidence="8" type="ORF">E0687_11095</name>
</gene>
<comment type="cofactor">
    <cofactor evidence="5">
        <name>Mg(2+)</name>
        <dbReference type="ChEBI" id="CHEBI:18420"/>
    </cofactor>
</comment>
<evidence type="ECO:0000313" key="10">
    <source>
        <dbReference type="Proteomes" id="UP000297668"/>
    </source>
</evidence>
<keyword evidence="1 5" id="KW-1277">Toxin-antitoxin system</keyword>
<evidence type="ECO:0000313" key="8">
    <source>
        <dbReference type="EMBL" id="TFU25392.1"/>
    </source>
</evidence>
<keyword evidence="4 5" id="KW-0378">Hydrolase</keyword>
<dbReference type="InterPro" id="IPR052919">
    <property type="entry name" value="TA_system_RNase"/>
</dbReference>
<dbReference type="EMBL" id="SKBL01000045">
    <property type="protein sequence ID" value="TFU14029.1"/>
    <property type="molecule type" value="Genomic_DNA"/>
</dbReference>
<keyword evidence="5" id="KW-0800">Toxin</keyword>
<dbReference type="SUPFAM" id="SSF88723">
    <property type="entry name" value="PIN domain-like"/>
    <property type="match status" value="1"/>
</dbReference>
<evidence type="ECO:0000256" key="2">
    <source>
        <dbReference type="ARBA" id="ARBA00022722"/>
    </source>
</evidence>
<feature type="domain" description="PIN" evidence="6">
    <location>
        <begin position="5"/>
        <end position="126"/>
    </location>
</feature>
<keyword evidence="5" id="KW-0460">Magnesium</keyword>
<proteinExistence type="inferred from homology"/>
<dbReference type="PANTHER" id="PTHR36173">
    <property type="entry name" value="RIBONUCLEASE VAPC16-RELATED"/>
    <property type="match status" value="1"/>
</dbReference>
<evidence type="ECO:0000256" key="1">
    <source>
        <dbReference type="ARBA" id="ARBA00022649"/>
    </source>
</evidence>
<keyword evidence="9" id="KW-1185">Reference proteome</keyword>
<dbReference type="RefSeq" id="WP_135260878.1">
    <property type="nucleotide sequence ID" value="NZ_ML214279.1"/>
</dbReference>
<evidence type="ECO:0000313" key="9">
    <source>
        <dbReference type="Proteomes" id="UP000297244"/>
    </source>
</evidence>
<dbReference type="Gene3D" id="3.40.50.1010">
    <property type="entry name" value="5'-nuclease"/>
    <property type="match status" value="1"/>
</dbReference>
<evidence type="ECO:0000256" key="3">
    <source>
        <dbReference type="ARBA" id="ARBA00022723"/>
    </source>
</evidence>
<dbReference type="OrthoDB" id="9798990at2"/>
<keyword evidence="2 5" id="KW-0540">Nuclease</keyword>
<evidence type="ECO:0000256" key="4">
    <source>
        <dbReference type="ARBA" id="ARBA00022801"/>
    </source>
</evidence>